<organism evidence="2 3">
    <name type="scientific">Ktedonobacter racemifer DSM 44963</name>
    <dbReference type="NCBI Taxonomy" id="485913"/>
    <lineage>
        <taxon>Bacteria</taxon>
        <taxon>Bacillati</taxon>
        <taxon>Chloroflexota</taxon>
        <taxon>Ktedonobacteria</taxon>
        <taxon>Ktedonobacterales</taxon>
        <taxon>Ktedonobacteraceae</taxon>
        <taxon>Ktedonobacter</taxon>
    </lineage>
</organism>
<name>D6TWA6_KTERA</name>
<comment type="caution">
    <text evidence="2">The sequence shown here is derived from an EMBL/GenBank/DDBJ whole genome shotgun (WGS) entry which is preliminary data.</text>
</comment>
<evidence type="ECO:0000256" key="1">
    <source>
        <dbReference type="SAM" id="MobiDB-lite"/>
    </source>
</evidence>
<dbReference type="EMBL" id="ADVG01000003">
    <property type="protein sequence ID" value="EFH84489.1"/>
    <property type="molecule type" value="Genomic_DNA"/>
</dbReference>
<evidence type="ECO:0000313" key="3">
    <source>
        <dbReference type="Proteomes" id="UP000004508"/>
    </source>
</evidence>
<accession>D6TWA6</accession>
<dbReference type="InParanoid" id="D6TWA6"/>
<gene>
    <name evidence="2" type="ORF">Krac_5548</name>
</gene>
<proteinExistence type="predicted"/>
<protein>
    <submittedName>
        <fullName evidence="2">Uncharacterized protein</fullName>
    </submittedName>
</protein>
<reference evidence="2 3" key="1">
    <citation type="journal article" date="2011" name="Stand. Genomic Sci.">
        <title>Non-contiguous finished genome sequence and contextual data of the filamentous soil bacterium Ktedonobacter racemifer type strain (SOSP1-21).</title>
        <authorList>
            <person name="Chang Y.J."/>
            <person name="Land M."/>
            <person name="Hauser L."/>
            <person name="Chertkov O."/>
            <person name="Del Rio T.G."/>
            <person name="Nolan M."/>
            <person name="Copeland A."/>
            <person name="Tice H."/>
            <person name="Cheng J.F."/>
            <person name="Lucas S."/>
            <person name="Han C."/>
            <person name="Goodwin L."/>
            <person name="Pitluck S."/>
            <person name="Ivanova N."/>
            <person name="Ovchinikova G."/>
            <person name="Pati A."/>
            <person name="Chen A."/>
            <person name="Palaniappan K."/>
            <person name="Mavromatis K."/>
            <person name="Liolios K."/>
            <person name="Brettin T."/>
            <person name="Fiebig A."/>
            <person name="Rohde M."/>
            <person name="Abt B."/>
            <person name="Goker M."/>
            <person name="Detter J.C."/>
            <person name="Woyke T."/>
            <person name="Bristow J."/>
            <person name="Eisen J.A."/>
            <person name="Markowitz V."/>
            <person name="Hugenholtz P."/>
            <person name="Kyrpides N.C."/>
            <person name="Klenk H.P."/>
            <person name="Lapidus A."/>
        </authorList>
    </citation>
    <scope>NUCLEOTIDE SEQUENCE [LARGE SCALE GENOMIC DNA]</scope>
    <source>
        <strain evidence="3">DSM 44963</strain>
    </source>
</reference>
<dbReference type="Proteomes" id="UP000004508">
    <property type="component" value="Unassembled WGS sequence"/>
</dbReference>
<sequence length="150" mass="16086">MMPVQTFRVYLGRAYPRVPASLTQVLSWKAQQSWQRSQFLLLQEVPSLLEPPKRSPCSSLLLTVPLPVGVLPSAATRFPASPPGRATDLQTTERQGRAGGGGTVWGALVLTLTSVVGLTSSLREAAASLYYGSSLSDVTSLSVNVRRFLG</sequence>
<evidence type="ECO:0000313" key="2">
    <source>
        <dbReference type="EMBL" id="EFH84489.1"/>
    </source>
</evidence>
<feature type="region of interest" description="Disordered" evidence="1">
    <location>
        <begin position="77"/>
        <end position="98"/>
    </location>
</feature>
<dbReference type="AlphaFoldDB" id="D6TWA6"/>
<keyword evidence="3" id="KW-1185">Reference proteome</keyword>